<protein>
    <submittedName>
        <fullName evidence="1">Uncharacterized protein</fullName>
    </submittedName>
</protein>
<proteinExistence type="predicted"/>
<evidence type="ECO:0000313" key="2">
    <source>
        <dbReference type="Proteomes" id="UP000242381"/>
    </source>
</evidence>
<name>A0A1X0S6M7_RHIZD</name>
<evidence type="ECO:0000313" key="1">
    <source>
        <dbReference type="EMBL" id="ORE19952.1"/>
    </source>
</evidence>
<organism evidence="1 2">
    <name type="scientific">Rhizopus microsporus</name>
    <dbReference type="NCBI Taxonomy" id="58291"/>
    <lineage>
        <taxon>Eukaryota</taxon>
        <taxon>Fungi</taxon>
        <taxon>Fungi incertae sedis</taxon>
        <taxon>Mucoromycota</taxon>
        <taxon>Mucoromycotina</taxon>
        <taxon>Mucoromycetes</taxon>
        <taxon>Mucorales</taxon>
        <taxon>Mucorineae</taxon>
        <taxon>Rhizopodaceae</taxon>
        <taxon>Rhizopus</taxon>
    </lineage>
</organism>
<reference evidence="1 2" key="1">
    <citation type="journal article" date="2016" name="Proc. Natl. Acad. Sci. U.S.A.">
        <title>Lipid metabolic changes in an early divergent fungus govern the establishment of a mutualistic symbiosis with endobacteria.</title>
        <authorList>
            <person name="Lastovetsky O.A."/>
            <person name="Gaspar M.L."/>
            <person name="Mondo S.J."/>
            <person name="LaButti K.M."/>
            <person name="Sandor L."/>
            <person name="Grigoriev I.V."/>
            <person name="Henry S.A."/>
            <person name="Pawlowska T.E."/>
        </authorList>
    </citation>
    <scope>NUCLEOTIDE SEQUENCE [LARGE SCALE GENOMIC DNA]</scope>
    <source>
        <strain evidence="1 2">ATCC 11559</strain>
    </source>
</reference>
<dbReference type="EMBL" id="KV921301">
    <property type="protein sequence ID" value="ORE19952.1"/>
    <property type="molecule type" value="Genomic_DNA"/>
</dbReference>
<accession>A0A1X0S6M7</accession>
<dbReference type="Proteomes" id="UP000242381">
    <property type="component" value="Unassembled WGS sequence"/>
</dbReference>
<sequence length="130" mass="15316">MNEFTLKLNHEHPSCSLILDLDDKNWINVFSAEELDEIKNKCVEKDISFQFPEKDFLNTIPRTTDIIKVFNHISNIVIDPVTERDLYWLKIIIQQAADLFATNYLPLTDHSERDVMRRVWSFIDTAFDAN</sequence>
<dbReference type="AlphaFoldDB" id="A0A1X0S6M7"/>
<gene>
    <name evidence="1" type="ORF">BCV71DRAFT_93165</name>
</gene>